<dbReference type="InterPro" id="IPR016191">
    <property type="entry name" value="Ribonuclease/ribotoxin"/>
</dbReference>
<keyword evidence="1" id="KW-0540">Nuclease</keyword>
<dbReference type="GO" id="GO:0004540">
    <property type="term" value="F:RNA nuclease activity"/>
    <property type="evidence" value="ECO:0007669"/>
    <property type="project" value="InterPro"/>
</dbReference>
<dbReference type="Proteomes" id="UP000193689">
    <property type="component" value="Unassembled WGS sequence"/>
</dbReference>
<reference evidence="4 5" key="1">
    <citation type="submission" date="2016-07" db="EMBL/GenBank/DDBJ databases">
        <title>Pervasive Adenine N6-methylation of Active Genes in Fungi.</title>
        <authorList>
            <consortium name="DOE Joint Genome Institute"/>
            <person name="Mondo S.J."/>
            <person name="Dannebaum R.O."/>
            <person name="Kuo R.C."/>
            <person name="Labutti K."/>
            <person name="Haridas S."/>
            <person name="Kuo A."/>
            <person name="Salamov A."/>
            <person name="Ahrendt S.R."/>
            <person name="Lipzen A."/>
            <person name="Sullivan W."/>
            <person name="Andreopoulos W.B."/>
            <person name="Clum A."/>
            <person name="Lindquist E."/>
            <person name="Daum C."/>
            <person name="Ramamoorthy G.K."/>
            <person name="Gryganskyi A."/>
            <person name="Culley D."/>
            <person name="Magnuson J.K."/>
            <person name="James T.Y."/>
            <person name="O'Malley M.A."/>
            <person name="Stajich J.E."/>
            <person name="Spatafora J.W."/>
            <person name="Visel A."/>
            <person name="Grigoriev I.V."/>
        </authorList>
    </citation>
    <scope>NUCLEOTIDE SEQUENCE [LARGE SCALE GENOMIC DNA]</scope>
    <source>
        <strain evidence="4 5">CBS 129021</strain>
    </source>
</reference>
<evidence type="ECO:0000256" key="2">
    <source>
        <dbReference type="ARBA" id="ARBA00022801"/>
    </source>
</evidence>
<evidence type="ECO:0000256" key="3">
    <source>
        <dbReference type="SAM" id="SignalP"/>
    </source>
</evidence>
<feature type="signal peptide" evidence="3">
    <location>
        <begin position="1"/>
        <end position="16"/>
    </location>
</feature>
<accession>A0A1Y2E7L8</accession>
<evidence type="ECO:0000313" key="5">
    <source>
        <dbReference type="Proteomes" id="UP000193689"/>
    </source>
</evidence>
<organism evidence="4 5">
    <name type="scientific">Pseudomassariella vexata</name>
    <dbReference type="NCBI Taxonomy" id="1141098"/>
    <lineage>
        <taxon>Eukaryota</taxon>
        <taxon>Fungi</taxon>
        <taxon>Dikarya</taxon>
        <taxon>Ascomycota</taxon>
        <taxon>Pezizomycotina</taxon>
        <taxon>Sordariomycetes</taxon>
        <taxon>Xylariomycetidae</taxon>
        <taxon>Amphisphaeriales</taxon>
        <taxon>Pseudomassariaceae</taxon>
        <taxon>Pseudomassariella</taxon>
    </lineage>
</organism>
<dbReference type="GO" id="GO:0016787">
    <property type="term" value="F:hydrolase activity"/>
    <property type="evidence" value="ECO:0007669"/>
    <property type="project" value="UniProtKB-KW"/>
</dbReference>
<dbReference type="InParanoid" id="A0A1Y2E7L8"/>
<keyword evidence="2" id="KW-0378">Hydrolase</keyword>
<dbReference type="EMBL" id="MCFJ01000004">
    <property type="protein sequence ID" value="ORY67558.1"/>
    <property type="molecule type" value="Genomic_DNA"/>
</dbReference>
<evidence type="ECO:0000256" key="1">
    <source>
        <dbReference type="ARBA" id="ARBA00022722"/>
    </source>
</evidence>
<name>A0A1Y2E7L8_9PEZI</name>
<dbReference type="GO" id="GO:0003723">
    <property type="term" value="F:RNA binding"/>
    <property type="evidence" value="ECO:0007669"/>
    <property type="project" value="InterPro"/>
</dbReference>
<keyword evidence="3" id="KW-0732">Signal</keyword>
<keyword evidence="5" id="KW-1185">Reference proteome</keyword>
<proteinExistence type="predicted"/>
<comment type="caution">
    <text evidence="4">The sequence shown here is derived from an EMBL/GenBank/DDBJ whole genome shotgun (WGS) entry which is preliminary data.</text>
</comment>
<gene>
    <name evidence="4" type="ORF">BCR38DRAFT_407522</name>
</gene>
<feature type="chain" id="PRO_5011002376" evidence="3">
    <location>
        <begin position="17"/>
        <end position="283"/>
    </location>
</feature>
<protein>
    <submittedName>
        <fullName evidence="4">Uncharacterized protein</fullName>
    </submittedName>
</protein>
<dbReference type="Gene3D" id="3.10.450.30">
    <property type="entry name" value="Microbial ribonucleases"/>
    <property type="match status" value="1"/>
</dbReference>
<dbReference type="SUPFAM" id="SSF53933">
    <property type="entry name" value="Microbial ribonucleases"/>
    <property type="match status" value="1"/>
</dbReference>
<sequence>MKFIVVLGALVVLASGRAIEANTNSRDIAVACMPLPNSKTCNNLISSRDKVTSLETRLMARTEDDDDWRDPENDSEDAFVRYQNENRRNQIPLFLMSTSRYRQDANNGILYRGYDIFRALQAARRVFMLIAPDHNNPYADTREFPDYDGYPYPHELRISDYRMDTYEVSSGAGNWDEPIYEFPVLSGRPWESGMNPGFTRVLFNEQGLYMGTASSVDEPENRMHWCPEVRLDGEEVLRHDPVYPGVDISVNYYQPYVFMLSWVLALQVPGYARQGWPGGSDPI</sequence>
<dbReference type="RefSeq" id="XP_040718182.1">
    <property type="nucleotide sequence ID" value="XM_040858175.1"/>
</dbReference>
<dbReference type="OrthoDB" id="3857075at2759"/>
<dbReference type="GeneID" id="63774387"/>
<evidence type="ECO:0000313" key="4">
    <source>
        <dbReference type="EMBL" id="ORY67558.1"/>
    </source>
</evidence>
<dbReference type="AlphaFoldDB" id="A0A1Y2E7L8"/>